<dbReference type="Pfam" id="PF00188">
    <property type="entry name" value="CAP"/>
    <property type="match status" value="2"/>
</dbReference>
<evidence type="ECO:0000259" key="2">
    <source>
        <dbReference type="SMART" id="SM00198"/>
    </source>
</evidence>
<dbReference type="CDD" id="cd05380">
    <property type="entry name" value="CAP_euk"/>
    <property type="match status" value="2"/>
</dbReference>
<keyword evidence="4" id="KW-1185">Reference proteome</keyword>
<gene>
    <name evidence="3" type="primary">Necator_chrV.g19493</name>
    <name evidence="3" type="ORF">RB195_014701</name>
</gene>
<name>A0ABR1E405_NECAM</name>
<dbReference type="SMART" id="SM00198">
    <property type="entry name" value="SCP"/>
    <property type="match status" value="2"/>
</dbReference>
<dbReference type="InterPro" id="IPR014044">
    <property type="entry name" value="CAP_dom"/>
</dbReference>
<dbReference type="EMBL" id="JAVFWL010000005">
    <property type="protein sequence ID" value="KAK6756446.1"/>
    <property type="molecule type" value="Genomic_DNA"/>
</dbReference>
<feature type="chain" id="PRO_5046539140" description="SCP domain-containing protein" evidence="1">
    <location>
        <begin position="19"/>
        <end position="454"/>
    </location>
</feature>
<protein>
    <recommendedName>
        <fullName evidence="2">SCP domain-containing protein</fullName>
    </recommendedName>
</protein>
<feature type="domain" description="SCP" evidence="2">
    <location>
        <begin position="32"/>
        <end position="181"/>
    </location>
</feature>
<dbReference type="InterPro" id="IPR001283">
    <property type="entry name" value="CRISP-related"/>
</dbReference>
<proteinExistence type="predicted"/>
<comment type="caution">
    <text evidence="3">The sequence shown here is derived from an EMBL/GenBank/DDBJ whole genome shotgun (WGS) entry which is preliminary data.</text>
</comment>
<feature type="signal peptide" evidence="1">
    <location>
        <begin position="1"/>
        <end position="18"/>
    </location>
</feature>
<dbReference type="SUPFAM" id="SSF55797">
    <property type="entry name" value="PR-1-like"/>
    <property type="match status" value="2"/>
</dbReference>
<evidence type="ECO:0000313" key="4">
    <source>
        <dbReference type="Proteomes" id="UP001303046"/>
    </source>
</evidence>
<feature type="domain" description="SCP" evidence="2">
    <location>
        <begin position="276"/>
        <end position="423"/>
    </location>
</feature>
<keyword evidence="1" id="KW-0732">Signal</keyword>
<organism evidence="3 4">
    <name type="scientific">Necator americanus</name>
    <name type="common">Human hookworm</name>
    <dbReference type="NCBI Taxonomy" id="51031"/>
    <lineage>
        <taxon>Eukaryota</taxon>
        <taxon>Metazoa</taxon>
        <taxon>Ecdysozoa</taxon>
        <taxon>Nematoda</taxon>
        <taxon>Chromadorea</taxon>
        <taxon>Rhabditida</taxon>
        <taxon>Rhabditina</taxon>
        <taxon>Rhabditomorpha</taxon>
        <taxon>Strongyloidea</taxon>
        <taxon>Ancylostomatidae</taxon>
        <taxon>Bunostominae</taxon>
        <taxon>Necator</taxon>
    </lineage>
</organism>
<dbReference type="Gene3D" id="3.40.33.10">
    <property type="entry name" value="CAP"/>
    <property type="match status" value="2"/>
</dbReference>
<evidence type="ECO:0000256" key="1">
    <source>
        <dbReference type="SAM" id="SignalP"/>
    </source>
</evidence>
<accession>A0ABR1E405</accession>
<sequence length="454" mass="48598">MFPSSSILIAIFIGGSAATVDFQCWNFDSTDNIRGAYRTNINNLRSSLAKGDATGKNGKLPQGKNIYRLDWDCMLEVEAQKVVDKCDATASAPSELSMVIASVPITTCDPITMIKPQVNKWWNTVKNAAVDGTSPTYSNKKLHDFAMLAHGSAVKLGCAQRNCNGKLVMACMLYPKGPDNGQPIYEKGGGCTKPDNGDVSSYIPCTTYQSSSCAAAKKLCVAGYIDPSKSTTTAATTISVATTPTGGGSTAPGTGTTAGGVAGTMCPQNSQMSTDDVRREFLNAHNGYRSTIAQGKGVMSGGIRARPASQMRKMEYDCEAEKLAYNAVCGTSTNVENRMTFANANKDPAEAARLAVRRWYNEIQTGTMAQQAGDKNLYSVNLAIPRFAKVVWETNVKLGCAVRQCNGKLRVLCIYSNSTFGVNQQIYKMGGTCNRCKNVCDNNTGLCPSNWTPS</sequence>
<evidence type="ECO:0000313" key="3">
    <source>
        <dbReference type="EMBL" id="KAK6756446.1"/>
    </source>
</evidence>
<dbReference type="Proteomes" id="UP001303046">
    <property type="component" value="Unassembled WGS sequence"/>
</dbReference>
<dbReference type="PANTHER" id="PTHR10334">
    <property type="entry name" value="CYSTEINE-RICH SECRETORY PROTEIN-RELATED"/>
    <property type="match status" value="1"/>
</dbReference>
<reference evidence="3 4" key="1">
    <citation type="submission" date="2023-08" db="EMBL/GenBank/DDBJ databases">
        <title>A Necator americanus chromosomal reference genome.</title>
        <authorList>
            <person name="Ilik V."/>
            <person name="Petrzelkova K.J."/>
            <person name="Pardy F."/>
            <person name="Fuh T."/>
            <person name="Niatou-Singa F.S."/>
            <person name="Gouil Q."/>
            <person name="Baker L."/>
            <person name="Ritchie M.E."/>
            <person name="Jex A.R."/>
            <person name="Gazzola D."/>
            <person name="Li H."/>
            <person name="Toshio Fujiwara R."/>
            <person name="Zhan B."/>
            <person name="Aroian R.V."/>
            <person name="Pafco B."/>
            <person name="Schwarz E.M."/>
        </authorList>
    </citation>
    <scope>NUCLEOTIDE SEQUENCE [LARGE SCALE GENOMIC DNA]</scope>
    <source>
        <strain evidence="3 4">Aroian</strain>
        <tissue evidence="3">Whole animal</tissue>
    </source>
</reference>
<dbReference type="InterPro" id="IPR035940">
    <property type="entry name" value="CAP_sf"/>
</dbReference>